<evidence type="ECO:0000313" key="1">
    <source>
        <dbReference type="EMBL" id="CAD7001871.1"/>
    </source>
</evidence>
<proteinExistence type="predicted"/>
<evidence type="ECO:0000313" key="2">
    <source>
        <dbReference type="Proteomes" id="UP000606786"/>
    </source>
</evidence>
<keyword evidence="2" id="KW-1185">Reference proteome</keyword>
<name>A0A811UT30_CERCA</name>
<dbReference type="EMBL" id="CAJHJT010000023">
    <property type="protein sequence ID" value="CAD7001871.1"/>
    <property type="molecule type" value="Genomic_DNA"/>
</dbReference>
<comment type="caution">
    <text evidence="1">The sequence shown here is derived from an EMBL/GenBank/DDBJ whole genome shotgun (WGS) entry which is preliminary data.</text>
</comment>
<protein>
    <submittedName>
        <fullName evidence="1">(Mediterranean fruit fly) hypothetical protein</fullName>
    </submittedName>
</protein>
<dbReference type="AlphaFoldDB" id="A0A811UT30"/>
<organism evidence="1 2">
    <name type="scientific">Ceratitis capitata</name>
    <name type="common">Mediterranean fruit fly</name>
    <name type="synonym">Tephritis capitata</name>
    <dbReference type="NCBI Taxonomy" id="7213"/>
    <lineage>
        <taxon>Eukaryota</taxon>
        <taxon>Metazoa</taxon>
        <taxon>Ecdysozoa</taxon>
        <taxon>Arthropoda</taxon>
        <taxon>Hexapoda</taxon>
        <taxon>Insecta</taxon>
        <taxon>Pterygota</taxon>
        <taxon>Neoptera</taxon>
        <taxon>Endopterygota</taxon>
        <taxon>Diptera</taxon>
        <taxon>Brachycera</taxon>
        <taxon>Muscomorpha</taxon>
        <taxon>Tephritoidea</taxon>
        <taxon>Tephritidae</taxon>
        <taxon>Ceratitis</taxon>
        <taxon>Ceratitis</taxon>
    </lineage>
</organism>
<dbReference type="Proteomes" id="UP000606786">
    <property type="component" value="Unassembled WGS sequence"/>
</dbReference>
<reference evidence="1" key="1">
    <citation type="submission" date="2020-11" db="EMBL/GenBank/DDBJ databases">
        <authorList>
            <person name="Whitehead M."/>
        </authorList>
    </citation>
    <scope>NUCLEOTIDE SEQUENCE</scope>
    <source>
        <strain evidence="1">EGII</strain>
    </source>
</reference>
<sequence length="137" mass="15971">MVKRSVLTAWRSCLRRTVVRNPKFLAKTSKSKVTERDKASSFLQQMALKFLNPRSFCRYMKYLAVGTRSNLLVIAPRERSRHLTYFVRLTKIVIKKQFSVKTFATKWRMFLKDRTGKASSELINKYLTPSTANGTKN</sequence>
<accession>A0A811UT30</accession>
<gene>
    <name evidence="1" type="ORF">CCAP1982_LOCUS10358</name>
</gene>